<sequence>MTFTLSLWIGFESHRRRTLLGDCHRAAAAVRSSHNAYISVVDHTDPAVADGELAGVPFAVKDNIDVAGMPTTGGSPLFALDVPECDAGVVSALREAGAVVVGKTNLHELAFGITSNNATYGPVRNPLDIARVAGGSSGGSAAAVALGTVPFSLGTDTGGSVTIPSAFCGIVGFRPTTGRYPSDGVVNLSSSRDTIGIHARTVEDVRLVDRVITRTSPAIDTPDRTDLVLGTVPSRYDDMEPAVAEATHLALDDLRASGVKIVELCMPDDLSLAAEPGIELVFYEAERLLAARVNNGRGQTGPVDVADLIDAIGSPDVRAIFESIAATRVTASAYEQARRRRWQLRRLYEETFAATGVHALIAPTVHVRPPLIGQDDTIDVNGRPQPVFPTVTRNSAPGSVAGVPMLTVPGRSTAEGLSVGLCLEGRFFEDHQLLTVGALISGILHR</sequence>
<protein>
    <submittedName>
        <fullName evidence="2">Probable indoleacetamide hydrolase</fullName>
    </submittedName>
</protein>
<proteinExistence type="predicted"/>
<dbReference type="AlphaFoldDB" id="Q0SCF0"/>
<dbReference type="GO" id="GO:0016787">
    <property type="term" value="F:hydrolase activity"/>
    <property type="evidence" value="ECO:0007669"/>
    <property type="project" value="UniProtKB-KW"/>
</dbReference>
<reference evidence="3" key="1">
    <citation type="journal article" date="2006" name="Proc. Natl. Acad. Sci. U.S.A.">
        <title>The complete genome of Rhodococcus sp. RHA1 provides insights into a catabolic powerhouse.</title>
        <authorList>
            <person name="McLeod M.P."/>
            <person name="Warren R.L."/>
            <person name="Hsiao W.W.L."/>
            <person name="Araki N."/>
            <person name="Myhre M."/>
            <person name="Fernandes C."/>
            <person name="Miyazawa D."/>
            <person name="Wong W."/>
            <person name="Lillquist A.L."/>
            <person name="Wang D."/>
            <person name="Dosanjh M."/>
            <person name="Hara H."/>
            <person name="Petrescu A."/>
            <person name="Morin R.D."/>
            <person name="Yang G."/>
            <person name="Stott J.M."/>
            <person name="Schein J.E."/>
            <person name="Shin H."/>
            <person name="Smailus D."/>
            <person name="Siddiqui A.S."/>
            <person name="Marra M.A."/>
            <person name="Jones S.J.M."/>
            <person name="Holt R."/>
            <person name="Brinkman F.S.L."/>
            <person name="Miyauchi K."/>
            <person name="Fukuda M."/>
            <person name="Davies J.E."/>
            <person name="Mohn W.W."/>
            <person name="Eltis L.D."/>
        </authorList>
    </citation>
    <scope>NUCLEOTIDE SEQUENCE [LARGE SCALE GENOMIC DNA]</scope>
    <source>
        <strain evidence="3">RHA1</strain>
    </source>
</reference>
<feature type="domain" description="Amidase" evidence="1">
    <location>
        <begin position="49"/>
        <end position="434"/>
    </location>
</feature>
<organism evidence="2 3">
    <name type="scientific">Rhodococcus jostii (strain RHA1)</name>
    <dbReference type="NCBI Taxonomy" id="101510"/>
    <lineage>
        <taxon>Bacteria</taxon>
        <taxon>Bacillati</taxon>
        <taxon>Actinomycetota</taxon>
        <taxon>Actinomycetes</taxon>
        <taxon>Mycobacteriales</taxon>
        <taxon>Nocardiaceae</taxon>
        <taxon>Rhodococcus</taxon>
    </lineage>
</organism>
<dbReference type="OrthoDB" id="182039at2"/>
<name>Q0SCF0_RHOJR</name>
<keyword evidence="2" id="KW-0378">Hydrolase</keyword>
<accession>Q0SCF0</accession>
<dbReference type="Gene3D" id="3.90.1300.10">
    <property type="entry name" value="Amidase signature (AS) domain"/>
    <property type="match status" value="1"/>
</dbReference>
<dbReference type="SUPFAM" id="SSF75304">
    <property type="entry name" value="Amidase signature (AS) enzymes"/>
    <property type="match status" value="1"/>
</dbReference>
<evidence type="ECO:0000313" key="2">
    <source>
        <dbReference type="EMBL" id="ABG94786.1"/>
    </source>
</evidence>
<dbReference type="InterPro" id="IPR036928">
    <property type="entry name" value="AS_sf"/>
</dbReference>
<dbReference type="PANTHER" id="PTHR11895:SF67">
    <property type="entry name" value="AMIDASE DOMAIN-CONTAINING PROTEIN"/>
    <property type="match status" value="1"/>
</dbReference>
<evidence type="ECO:0000259" key="1">
    <source>
        <dbReference type="Pfam" id="PF01425"/>
    </source>
</evidence>
<evidence type="ECO:0000313" key="3">
    <source>
        <dbReference type="Proteomes" id="UP000008710"/>
    </source>
</evidence>
<dbReference type="eggNOG" id="COG0154">
    <property type="taxonomic scope" value="Bacteria"/>
</dbReference>
<dbReference type="Proteomes" id="UP000008710">
    <property type="component" value="Chromosome"/>
</dbReference>
<dbReference type="InterPro" id="IPR023631">
    <property type="entry name" value="Amidase_dom"/>
</dbReference>
<dbReference type="HOGENOM" id="CLU_009600_0_3_11"/>
<dbReference type="Pfam" id="PF01425">
    <property type="entry name" value="Amidase"/>
    <property type="match status" value="1"/>
</dbReference>
<dbReference type="InterPro" id="IPR000120">
    <property type="entry name" value="Amidase"/>
</dbReference>
<dbReference type="PANTHER" id="PTHR11895">
    <property type="entry name" value="TRANSAMIDASE"/>
    <property type="match status" value="1"/>
</dbReference>
<dbReference type="PATRIC" id="fig|101510.16.peg.3012"/>
<gene>
    <name evidence="2" type="ordered locus">RHA1_ro02983</name>
</gene>
<dbReference type="EMBL" id="CP000431">
    <property type="protein sequence ID" value="ABG94786.1"/>
    <property type="molecule type" value="Genomic_DNA"/>
</dbReference>
<dbReference type="KEGG" id="rha:RHA1_ro02983"/>